<comment type="catalytic activity">
    <reaction evidence="3">
        <text>N-formylmethanofuran + 5,6,7,8-tetrahydromethanopterin + H(+) = N(5)-formyl-5,6,7,8-tetrahydromethanopterin + methanofuran</text>
        <dbReference type="Rhea" id="RHEA:18061"/>
        <dbReference type="ChEBI" id="CHEBI:15378"/>
        <dbReference type="ChEBI" id="CHEBI:57727"/>
        <dbReference type="ChEBI" id="CHEBI:58018"/>
        <dbReference type="ChEBI" id="CHEBI:58103"/>
        <dbReference type="ChEBI" id="CHEBI:58151"/>
        <dbReference type="EC" id="2.3.1.101"/>
    </reaction>
</comment>
<dbReference type="InterPro" id="IPR022667">
    <property type="entry name" value="ForMFR_H4MPT_ForTrfase_N"/>
</dbReference>
<comment type="subcellular location">
    <subcellularLocation>
        <location evidence="3">Cytoplasm</location>
    </subcellularLocation>
</comment>
<comment type="caution">
    <text evidence="6">The sequence shown here is derived from an EMBL/GenBank/DDBJ whole genome shotgun (WGS) entry which is preliminary data.</text>
</comment>
<evidence type="ECO:0000259" key="4">
    <source>
        <dbReference type="Pfam" id="PF01913"/>
    </source>
</evidence>
<dbReference type="EMBL" id="JMIY01000001">
    <property type="protein sequence ID" value="KCZ73568.1"/>
    <property type="molecule type" value="Genomic_DNA"/>
</dbReference>
<protein>
    <recommendedName>
        <fullName evidence="3">Formylmethanofuran--tetrahydromethanopterin formyltransferase</fullName>
        <shortName evidence="3">Ftr</shortName>
        <ecNumber evidence="3">2.3.1.101</ecNumber>
    </recommendedName>
    <alternativeName>
        <fullName evidence="3">H4MPT formyltransferase</fullName>
    </alternativeName>
</protein>
<dbReference type="AlphaFoldDB" id="A0A062VAN8"/>
<dbReference type="GO" id="GO:0005737">
    <property type="term" value="C:cytoplasm"/>
    <property type="evidence" value="ECO:0007669"/>
    <property type="project" value="UniProtKB-SubCell"/>
</dbReference>
<keyword evidence="3" id="KW-0484">Methanogenesis</keyword>
<dbReference type="HAMAP" id="MF_00579">
    <property type="entry name" value="FTR"/>
    <property type="match status" value="1"/>
</dbReference>
<feature type="domain" description="Formylmethanofuran: tetrahydromethanopterin formyltransferase Ftr N-terminal" evidence="4">
    <location>
        <begin position="20"/>
        <end position="162"/>
    </location>
</feature>
<dbReference type="NCBIfam" id="TIGR03119">
    <property type="entry name" value="one_C_fhcD"/>
    <property type="match status" value="1"/>
</dbReference>
<dbReference type="Pfam" id="PF01913">
    <property type="entry name" value="FTR"/>
    <property type="match status" value="1"/>
</dbReference>
<keyword evidence="3 6" id="KW-0012">Acyltransferase</keyword>
<proteinExistence type="inferred from homology"/>
<dbReference type="NCBIfam" id="NF002554">
    <property type="entry name" value="PRK02114.1"/>
    <property type="match status" value="1"/>
</dbReference>
<dbReference type="Gene3D" id="3.30.70.520">
    <property type="match status" value="2"/>
</dbReference>
<evidence type="ECO:0000313" key="7">
    <source>
        <dbReference type="Proteomes" id="UP000027153"/>
    </source>
</evidence>
<keyword evidence="3" id="KW-0963">Cytoplasm</keyword>
<dbReference type="InterPro" id="IPR023447">
    <property type="entry name" value="ForMFR_H4MPT_ForTrfase_fd-like"/>
</dbReference>
<dbReference type="GO" id="GO:0006730">
    <property type="term" value="P:one-carbon metabolic process"/>
    <property type="evidence" value="ECO:0007669"/>
    <property type="project" value="UniProtKB-UniRule"/>
</dbReference>
<evidence type="ECO:0000256" key="2">
    <source>
        <dbReference type="ARBA" id="ARBA00022679"/>
    </source>
</evidence>
<dbReference type="PATRIC" id="fig|1392998.3.peg.248"/>
<sequence length="316" mass="33923">MSLPEKDEYFQVHQSEGYTMELNGVEIEDTFAEAFPIKIARVLITGATKKWALVAAQEATGFGTSVIMCPAEAGIEKIVKNETPDGRPGVYIQICTFGFKALEEQLLKRLGQCVLTAPTAAMWNGLPKAEKQFDTGFKLKFFGDGFESEASIGGRKAYRIPMMQGDFIAEHSIGAQDGIAGGNFFIMADNQMAALAAAENAVDTIAQIEGTITPFPGGIVASGSKVGSINYAKFMKATTNEKYSPSIKDRIKDTNVPADVNAIYEIVINGLSTEAISKSMRAGIEAAVKIPGVKKISAGNYGGTLGPYKFNLKELF</sequence>
<comment type="function">
    <text evidence="3">Catalyzes the reversible transfer of a formyl group from formylmethanofuran (formyl-MFR) to tetrahydromethanopterin (H(4)MPT) to produce 5-formyl tetrahydromethanopterin (5-formyl-H(4)MPT) and methanofuran (MFR).</text>
</comment>
<dbReference type="PIRSF" id="PIRSF006414">
    <property type="entry name" value="Ftr_formyl_trnsf"/>
    <property type="match status" value="1"/>
</dbReference>
<feature type="domain" description="Formylmethanofuran: tetrahydromethanopterin formyltransferase Ftr C-terminal" evidence="5">
    <location>
        <begin position="165"/>
        <end position="315"/>
    </location>
</feature>
<keyword evidence="7" id="KW-1185">Reference proteome</keyword>
<dbReference type="InterPro" id="IPR014053">
    <property type="entry name" value="ForMFR_H4MPT_ForTrfase"/>
</dbReference>
<name>A0A062VAN8_9EURY</name>
<comment type="subunit">
    <text evidence="3">Homotetramer.</text>
</comment>
<keyword evidence="2 3" id="KW-0808">Transferase</keyword>
<dbReference type="Proteomes" id="UP000027153">
    <property type="component" value="Unassembled WGS sequence"/>
</dbReference>
<evidence type="ECO:0000256" key="1">
    <source>
        <dbReference type="ARBA" id="ARBA00006770"/>
    </source>
</evidence>
<evidence type="ECO:0000313" key="6">
    <source>
        <dbReference type="EMBL" id="KCZ73568.1"/>
    </source>
</evidence>
<evidence type="ECO:0000256" key="3">
    <source>
        <dbReference type="HAMAP-Rule" id="MF_00579"/>
    </source>
</evidence>
<comment type="pathway">
    <text evidence="3">One-carbon metabolism; methanogenesis from CO(2); 5,10-methenyl-5,6,7,8-tetrahydromethanopterin from CO(2): step 2/3.</text>
</comment>
<gene>
    <name evidence="3" type="primary">ftr</name>
    <name evidence="6" type="ORF">ANME2D_00639</name>
</gene>
<accession>A0A062VAN8</accession>
<dbReference type="Pfam" id="PF02741">
    <property type="entry name" value="FTR_C"/>
    <property type="match status" value="1"/>
</dbReference>
<dbReference type="InterPro" id="IPR002770">
    <property type="entry name" value="ForMFR_H4MPT_ForTrfase_C"/>
</dbReference>
<dbReference type="GO" id="GO:0030270">
    <property type="term" value="F:formylmethanofuran-tetrahydromethanopterin N-formyltransferase activity"/>
    <property type="evidence" value="ECO:0007669"/>
    <property type="project" value="UniProtKB-UniRule"/>
</dbReference>
<dbReference type="SUPFAM" id="SSF55112">
    <property type="entry name" value="Formylmethanofuran:tetrahydromethanopterin formyltransferase"/>
    <property type="match status" value="2"/>
</dbReference>
<dbReference type="GO" id="GO:0019386">
    <property type="term" value="P:methanogenesis, from carbon dioxide"/>
    <property type="evidence" value="ECO:0007669"/>
    <property type="project" value="UniProtKB-UniRule"/>
</dbReference>
<dbReference type="EC" id="2.3.1.101" evidence="3"/>
<dbReference type="UniPathway" id="UPA00640">
    <property type="reaction ID" value="UER00693"/>
</dbReference>
<evidence type="ECO:0000259" key="5">
    <source>
        <dbReference type="Pfam" id="PF02741"/>
    </source>
</evidence>
<comment type="similarity">
    <text evidence="1 3">Belongs to the FTR family.</text>
</comment>
<reference evidence="6 7" key="1">
    <citation type="journal article" date="2013" name="Nature">
        <title>Anaerobic oxidation of methane coupled to nitrate reduction in a novel archaeal lineage.</title>
        <authorList>
            <person name="Haroon M.F."/>
            <person name="Hu S."/>
            <person name="Shi Y."/>
            <person name="Imelfort M."/>
            <person name="Keller J."/>
            <person name="Hugenholtz P."/>
            <person name="Yuan Z."/>
            <person name="Tyson G.W."/>
        </authorList>
    </citation>
    <scope>NUCLEOTIDE SEQUENCE [LARGE SCALE GENOMIC DNA]</scope>
    <source>
        <strain evidence="6 7">ANME-2d</strain>
    </source>
</reference>
<keyword evidence="3" id="KW-0554">One-carbon metabolism</keyword>
<organism evidence="6 7">
    <name type="scientific">Candidatus Methanoperedens nitratireducens</name>
    <dbReference type="NCBI Taxonomy" id="1392998"/>
    <lineage>
        <taxon>Archaea</taxon>
        <taxon>Methanobacteriati</taxon>
        <taxon>Methanobacteriota</taxon>
        <taxon>Stenosarchaea group</taxon>
        <taxon>Methanomicrobia</taxon>
        <taxon>Methanosarcinales</taxon>
        <taxon>ANME-2 cluster</taxon>
        <taxon>Candidatus Methanoperedentaceae</taxon>
        <taxon>Candidatus Methanoperedens</taxon>
    </lineage>
</organism>